<evidence type="ECO:0000259" key="3">
    <source>
        <dbReference type="PROSITE" id="PS51471"/>
    </source>
</evidence>
<dbReference type="GO" id="GO:0006307">
    <property type="term" value="P:DNA alkylation repair"/>
    <property type="evidence" value="ECO:0007669"/>
    <property type="project" value="InterPro"/>
</dbReference>
<reference evidence="4" key="1">
    <citation type="submission" date="2023-08" db="EMBL/GenBank/DDBJ databases">
        <title>Black Yeasts Isolated from many extreme environments.</title>
        <authorList>
            <person name="Coleine C."/>
            <person name="Stajich J.E."/>
            <person name="Selbmann L."/>
        </authorList>
    </citation>
    <scope>NUCLEOTIDE SEQUENCE</scope>
    <source>
        <strain evidence="4">CCFEE 5401</strain>
    </source>
</reference>
<feature type="region of interest" description="Disordered" evidence="2">
    <location>
        <begin position="94"/>
        <end position="129"/>
    </location>
</feature>
<dbReference type="PANTHER" id="PTHR31212:SF5">
    <property type="entry name" value="ISOCHORISMATASE FAMILY PROTEIN FAMILY (AFU_ORTHOLOGUE AFUA_3G14500)"/>
    <property type="match status" value="1"/>
</dbReference>
<feature type="region of interest" description="Disordered" evidence="2">
    <location>
        <begin position="262"/>
        <end position="284"/>
    </location>
</feature>
<dbReference type="CDD" id="cd00431">
    <property type="entry name" value="cysteine_hydrolases"/>
    <property type="match status" value="1"/>
</dbReference>
<dbReference type="SUPFAM" id="SSF51197">
    <property type="entry name" value="Clavaminate synthase-like"/>
    <property type="match status" value="1"/>
</dbReference>
<dbReference type="Pfam" id="PF13532">
    <property type="entry name" value="2OG-FeII_Oxy_2"/>
    <property type="match status" value="1"/>
</dbReference>
<dbReference type="InterPro" id="IPR037151">
    <property type="entry name" value="AlkB-like_sf"/>
</dbReference>
<protein>
    <recommendedName>
        <fullName evidence="3">Fe2OG dioxygenase domain-containing protein</fullName>
    </recommendedName>
</protein>
<gene>
    <name evidence="4" type="ORF">LTR62_008420</name>
</gene>
<dbReference type="InterPro" id="IPR005123">
    <property type="entry name" value="Oxoglu/Fe-dep_dioxygenase_dom"/>
</dbReference>
<dbReference type="GO" id="GO:0051213">
    <property type="term" value="F:dioxygenase activity"/>
    <property type="evidence" value="ECO:0007669"/>
    <property type="project" value="InterPro"/>
</dbReference>
<dbReference type="InterPro" id="IPR027450">
    <property type="entry name" value="AlkB-like"/>
</dbReference>
<evidence type="ECO:0000313" key="5">
    <source>
        <dbReference type="Proteomes" id="UP001310890"/>
    </source>
</evidence>
<feature type="domain" description="Fe2OG dioxygenase" evidence="3">
    <location>
        <begin position="711"/>
        <end position="833"/>
    </location>
</feature>
<evidence type="ECO:0000256" key="2">
    <source>
        <dbReference type="SAM" id="MobiDB-lite"/>
    </source>
</evidence>
<dbReference type="AlphaFoldDB" id="A0AAN7YN82"/>
<dbReference type="Pfam" id="PF00857">
    <property type="entry name" value="Isochorismatase"/>
    <property type="match status" value="1"/>
</dbReference>
<sequence>MSSALLALLSQSTPNIRTRKAVIVLGLQNDFLSPAGKLPVNGRSGFLGKIKVLVPAFREYGEAVWVRTEVAADSHSHTVNGYASETVTAGKVTTRRSSTAGQPGSKRCAHGDGIATTKRARGRQSDDDPELCFSRTRDREPCCIRSTWGAEHPQDVQDLIEPQDLKIVKTAGSAFISTHLLTSLRMRLVTELYVCGCLTNFCVFATAMDAARYGIRITLIEDCLGYRQQEKHDMALRQLVDLTGAHIMLSDQVITDLRHPTYTEEDDEPSDDGNASIEASSTTIPAEISSPTAPVLAIDEVRADDIIAADSDEEEGEMALPQVRPPALLHKQLSLRYSSVLSRNDLPQLAPSTSATRYEQPTDPGTPIDKPLVLPNTSAEKLVDAAFVVSKGSAGNLTECRKSQIEPPEDCGLDALPVGEAGSHEESCVPAASEALEREHLDIETEGDTQKENTNDWSVMHDSCLAWHWSEAHQLDVARKCAEAETLLLAPTCNISTGHHDMSPENSGNNLVVNVEGTRPQESRDFRAEIPALPAGDVQEMQPADPNSPNASTELASGFAITGEPGAARSHSQVDMQAVAEPHAGEQTVTATSPGTESGLSAISTTIRADSKPLLGEDREAESQGSRMLYGLLPPGLSATIFNTLKTEVTWQTMHHLTGEVPRLVCCQGTIAEDSSVPVYRHPSDQTMPLHTWSPTVQLVKDTAERVVGHELNHVLLQLYRSGTDFISEHSDKTLDIAPNSHIVNVSFGAQRTMRLRTKRVQPKSAETTPPRPEPRTTHRVPLPHNSCLTMSLPTNAKYLHSIPADKRLPTQLSAAELAYSRQRISLTFRRIATFLSADEERIWGQGATTKRKEEAGRVVPGGGEESERLVRAFGAENASRGNEGGEGYGPGSDVLHLRRGAGS</sequence>
<name>A0AAN7YN82_9PEZI</name>
<dbReference type="InterPro" id="IPR000868">
    <property type="entry name" value="Isochorismatase-like_dom"/>
</dbReference>
<dbReference type="Gene3D" id="2.60.120.590">
    <property type="entry name" value="Alpha-ketoglutarate-dependent dioxygenase AlkB-like"/>
    <property type="match status" value="1"/>
</dbReference>
<dbReference type="SUPFAM" id="SSF52499">
    <property type="entry name" value="Isochorismatase-like hydrolases"/>
    <property type="match status" value="1"/>
</dbReference>
<comment type="caution">
    <text evidence="4">The sequence shown here is derived from an EMBL/GenBank/DDBJ whole genome shotgun (WGS) entry which is preliminary data.</text>
</comment>
<organism evidence="4 5">
    <name type="scientific">Meristemomyces frigidus</name>
    <dbReference type="NCBI Taxonomy" id="1508187"/>
    <lineage>
        <taxon>Eukaryota</taxon>
        <taxon>Fungi</taxon>
        <taxon>Dikarya</taxon>
        <taxon>Ascomycota</taxon>
        <taxon>Pezizomycotina</taxon>
        <taxon>Dothideomycetes</taxon>
        <taxon>Dothideomycetidae</taxon>
        <taxon>Mycosphaerellales</taxon>
        <taxon>Teratosphaeriaceae</taxon>
        <taxon>Meristemomyces</taxon>
    </lineage>
</organism>
<dbReference type="EMBL" id="JAVRRL010000089">
    <property type="protein sequence ID" value="KAK5108324.1"/>
    <property type="molecule type" value="Genomic_DNA"/>
</dbReference>
<dbReference type="PROSITE" id="PS51471">
    <property type="entry name" value="FE2OG_OXY"/>
    <property type="match status" value="1"/>
</dbReference>
<feature type="region of interest" description="Disordered" evidence="2">
    <location>
        <begin position="346"/>
        <end position="371"/>
    </location>
</feature>
<feature type="region of interest" description="Disordered" evidence="2">
    <location>
        <begin position="875"/>
        <end position="904"/>
    </location>
</feature>
<feature type="compositionally biased region" description="Basic and acidic residues" evidence="2">
    <location>
        <begin position="609"/>
        <end position="622"/>
    </location>
</feature>
<comment type="similarity">
    <text evidence="1">Belongs to the isochorismatase family.</text>
</comment>
<dbReference type="Proteomes" id="UP001310890">
    <property type="component" value="Unassembled WGS sequence"/>
</dbReference>
<feature type="compositionally biased region" description="Polar residues" evidence="2">
    <location>
        <begin position="587"/>
        <end position="608"/>
    </location>
</feature>
<dbReference type="PANTHER" id="PTHR31212">
    <property type="entry name" value="ALPHA-KETOGLUTARATE-DEPENDENT DIOXYGENASE ALKB HOMOLOG 3"/>
    <property type="match status" value="1"/>
</dbReference>
<proteinExistence type="inferred from homology"/>
<dbReference type="InterPro" id="IPR032854">
    <property type="entry name" value="ALKBH3"/>
</dbReference>
<dbReference type="Gene3D" id="3.40.50.850">
    <property type="entry name" value="Isochorismatase-like"/>
    <property type="match status" value="1"/>
</dbReference>
<feature type="region of interest" description="Disordered" evidence="2">
    <location>
        <begin position="758"/>
        <end position="786"/>
    </location>
</feature>
<feature type="region of interest" description="Disordered" evidence="2">
    <location>
        <begin position="583"/>
        <end position="622"/>
    </location>
</feature>
<evidence type="ECO:0000256" key="1">
    <source>
        <dbReference type="ARBA" id="ARBA00006336"/>
    </source>
</evidence>
<dbReference type="InterPro" id="IPR036380">
    <property type="entry name" value="Isochorismatase-like_sf"/>
</dbReference>
<evidence type="ECO:0000313" key="4">
    <source>
        <dbReference type="EMBL" id="KAK5108324.1"/>
    </source>
</evidence>
<accession>A0AAN7YN82</accession>
<feature type="compositionally biased region" description="Polar residues" evidence="2">
    <location>
        <begin position="350"/>
        <end position="359"/>
    </location>
</feature>